<dbReference type="EMBL" id="CAFBNE010000069">
    <property type="protein sequence ID" value="CAB4958960.1"/>
    <property type="molecule type" value="Genomic_DNA"/>
</dbReference>
<dbReference type="Gene3D" id="3.40.30.10">
    <property type="entry name" value="Glutaredoxin"/>
    <property type="match status" value="1"/>
</dbReference>
<dbReference type="Pfam" id="PF05768">
    <property type="entry name" value="Glrx-like"/>
    <property type="match status" value="1"/>
</dbReference>
<dbReference type="InterPro" id="IPR036249">
    <property type="entry name" value="Thioredoxin-like_sf"/>
</dbReference>
<dbReference type="SUPFAM" id="SSF52833">
    <property type="entry name" value="Thioredoxin-like"/>
    <property type="match status" value="1"/>
</dbReference>
<gene>
    <name evidence="1" type="ORF">UFOPK3772_02066</name>
</gene>
<evidence type="ECO:0000313" key="1">
    <source>
        <dbReference type="EMBL" id="CAB4958960.1"/>
    </source>
</evidence>
<reference evidence="1" key="1">
    <citation type="submission" date="2020-05" db="EMBL/GenBank/DDBJ databases">
        <authorList>
            <person name="Chiriac C."/>
            <person name="Salcher M."/>
            <person name="Ghai R."/>
            <person name="Kavagutti S V."/>
        </authorList>
    </citation>
    <scope>NUCLEOTIDE SEQUENCE</scope>
</reference>
<dbReference type="InterPro" id="IPR008554">
    <property type="entry name" value="Glutaredoxin-like"/>
</dbReference>
<dbReference type="AlphaFoldDB" id="A0A6J7KT45"/>
<protein>
    <submittedName>
        <fullName evidence="1">Unannotated protein</fullName>
    </submittedName>
</protein>
<sequence>MSPRVTIVGKPDCHLCHEARVQVSAVCAELGVGWEERSILDDPGLYDEYWEKIPVILIDGRIHDYWRVDPGRLRGALTDNRSHSSD</sequence>
<proteinExistence type="predicted"/>
<organism evidence="1">
    <name type="scientific">freshwater metagenome</name>
    <dbReference type="NCBI Taxonomy" id="449393"/>
    <lineage>
        <taxon>unclassified sequences</taxon>
        <taxon>metagenomes</taxon>
        <taxon>ecological metagenomes</taxon>
    </lineage>
</organism>
<name>A0A6J7KT45_9ZZZZ</name>
<accession>A0A6J7KT45</accession>